<evidence type="ECO:0000313" key="2">
    <source>
        <dbReference type="EMBL" id="OQE38510.1"/>
    </source>
</evidence>
<gene>
    <name evidence="2" type="ORF">PENCOP_c008G02148</name>
</gene>
<sequence>MAEPTSSPFKRFMRRFRGGNGSADSGSDPKSPSSTTPKKIDLKVQGHGADGGSDPRGRSSTTPKKKDLKRKDDSGDDDNLAPAAKRPATARSRLQRARDKLLSRESTGTSTSQGPSGGDPGPGTKKHLPLIPKINTSLGSPAIANVNPNKINIVEDTPTEDEIKDYRIKGADYLHWMTVPKPAKPCKVTRSTLTMDDILQAHSSRGPEFETSKRFKAAPPAELRDSLKEAKLSQDPRSTDWHFTHLKRTIERTDSSYQQYVRPGAIIASSVYRHKNGPHWTDIILALYKRDTGDTNLEQLRYIFWTTVENEQTLPLVGKVHHMKGKPPGATCVGLRPCLNQLLFQNPD</sequence>
<keyword evidence="3" id="KW-1185">Reference proteome</keyword>
<name>A0A1V6UJA7_9EURO</name>
<protein>
    <submittedName>
        <fullName evidence="2">Uncharacterized protein</fullName>
    </submittedName>
</protein>
<evidence type="ECO:0000256" key="1">
    <source>
        <dbReference type="SAM" id="MobiDB-lite"/>
    </source>
</evidence>
<organism evidence="2 3">
    <name type="scientific">Penicillium coprophilum</name>
    <dbReference type="NCBI Taxonomy" id="36646"/>
    <lineage>
        <taxon>Eukaryota</taxon>
        <taxon>Fungi</taxon>
        <taxon>Dikarya</taxon>
        <taxon>Ascomycota</taxon>
        <taxon>Pezizomycotina</taxon>
        <taxon>Eurotiomycetes</taxon>
        <taxon>Eurotiomycetidae</taxon>
        <taxon>Eurotiales</taxon>
        <taxon>Aspergillaceae</taxon>
        <taxon>Penicillium</taxon>
    </lineage>
</organism>
<dbReference type="EMBL" id="MDDG01000008">
    <property type="protein sequence ID" value="OQE38510.1"/>
    <property type="molecule type" value="Genomic_DNA"/>
</dbReference>
<dbReference type="Proteomes" id="UP000191500">
    <property type="component" value="Unassembled WGS sequence"/>
</dbReference>
<proteinExistence type="predicted"/>
<dbReference type="AlphaFoldDB" id="A0A1V6UJA7"/>
<accession>A0A1V6UJA7</accession>
<feature type="compositionally biased region" description="Low complexity" evidence="1">
    <location>
        <begin position="22"/>
        <end position="37"/>
    </location>
</feature>
<evidence type="ECO:0000313" key="3">
    <source>
        <dbReference type="Proteomes" id="UP000191500"/>
    </source>
</evidence>
<comment type="caution">
    <text evidence="2">The sequence shown here is derived from an EMBL/GenBank/DDBJ whole genome shotgun (WGS) entry which is preliminary data.</text>
</comment>
<reference evidence="3" key="1">
    <citation type="journal article" date="2017" name="Nat. Microbiol.">
        <title>Global analysis of biosynthetic gene clusters reveals vast potential of secondary metabolite production in Penicillium species.</title>
        <authorList>
            <person name="Nielsen J.C."/>
            <person name="Grijseels S."/>
            <person name="Prigent S."/>
            <person name="Ji B."/>
            <person name="Dainat J."/>
            <person name="Nielsen K.F."/>
            <person name="Frisvad J.C."/>
            <person name="Workman M."/>
            <person name="Nielsen J."/>
        </authorList>
    </citation>
    <scope>NUCLEOTIDE SEQUENCE [LARGE SCALE GENOMIC DNA]</scope>
    <source>
        <strain evidence="3">IBT 31321</strain>
    </source>
</reference>
<feature type="region of interest" description="Disordered" evidence="1">
    <location>
        <begin position="1"/>
        <end position="129"/>
    </location>
</feature>